<evidence type="ECO:0000313" key="4">
    <source>
        <dbReference type="Proteomes" id="UP001144313"/>
    </source>
</evidence>
<accession>A0A9W6GDA5</accession>
<comment type="caution">
    <text evidence="3">The sequence shown here is derived from an EMBL/GenBank/DDBJ whole genome shotgun (WGS) entry which is preliminary data.</text>
</comment>
<proteinExistence type="predicted"/>
<name>A0A9W6GDA5_9ACTN</name>
<evidence type="ECO:0000313" key="3">
    <source>
        <dbReference type="EMBL" id="GLI44707.1"/>
    </source>
</evidence>
<feature type="compositionally biased region" description="Basic and acidic residues" evidence="1">
    <location>
        <begin position="1"/>
        <end position="12"/>
    </location>
</feature>
<dbReference type="RefSeq" id="WP_270117362.1">
    <property type="nucleotide sequence ID" value="NZ_BAAAOL010000001.1"/>
</dbReference>
<reference evidence="3" key="1">
    <citation type="submission" date="2022-12" db="EMBL/GenBank/DDBJ databases">
        <title>Reference genome sequencing for broad-spectrum identification of bacterial and archaeal isolates by mass spectrometry.</title>
        <authorList>
            <person name="Sekiguchi Y."/>
            <person name="Tourlousse D.M."/>
        </authorList>
    </citation>
    <scope>NUCLEOTIDE SEQUENCE</scope>
    <source>
        <strain evidence="3">LLR39Z86</strain>
    </source>
</reference>
<dbReference type="Pfam" id="PF13569">
    <property type="entry name" value="DUF4132"/>
    <property type="match status" value="1"/>
</dbReference>
<gene>
    <name evidence="3" type="ORF">GALLR39Z86_45570</name>
</gene>
<dbReference type="InterPro" id="IPR025406">
    <property type="entry name" value="DUF4132"/>
</dbReference>
<dbReference type="EMBL" id="BSDT01000001">
    <property type="protein sequence ID" value="GLI44707.1"/>
    <property type="molecule type" value="Genomic_DNA"/>
</dbReference>
<evidence type="ECO:0000259" key="2">
    <source>
        <dbReference type="Pfam" id="PF13569"/>
    </source>
</evidence>
<feature type="region of interest" description="Disordered" evidence="1">
    <location>
        <begin position="1"/>
        <end position="23"/>
    </location>
</feature>
<dbReference type="AlphaFoldDB" id="A0A9W6GDA5"/>
<evidence type="ECO:0000256" key="1">
    <source>
        <dbReference type="SAM" id="MobiDB-lite"/>
    </source>
</evidence>
<feature type="domain" description="DUF4132" evidence="2">
    <location>
        <begin position="820"/>
        <end position="993"/>
    </location>
</feature>
<dbReference type="Proteomes" id="UP001144313">
    <property type="component" value="Unassembled WGS sequence"/>
</dbReference>
<sequence length="1083" mass="117298">MTDRTAPQEDRLNPPPEWTANVLPRRSNGVRGRFVLAADASDLVREQIERCRAELTSALEKPSGDPVLAQAGLDFLADAPSPTGAAAVTRLLRHTDRYRDWSKSRAGTPLDRELFSAWVIEFGLPFAIGAAAAGAGITTGWDHPGGATKADPLPFVTAADPHAAHWTGSRFLGELELSRELTAAAEPDEYEAVVAAAAAHREALLQRAAAALLLPDETAWVAATCEELARTEHASGLQHLMWSAISSVDHRERLGRKAIEAARLTAQDVAELVCHLGVAALPVLEATLAYKSLTAAQRTALLDGIALLPSDDATALLIDRSGEPQVLPAALRSAARFPLRTARIAAERAPRLAPLDRTRLAVIVRSDPAGLDAALPHLNDTARAAITDLTSSTALPVADAARLPQILVAPPWTNTERPAPAPLRGLEPPADIEIIWAPEEHERALSVEPNFWSWDDDEYWASVKGEVVNRVDLSLEAGIWSRLARHGPAAADAVAERLRTKHRYGSALVPIRSATAATVVADWFLRLKSTRAHALDWLDRHGEVGATLLIPAAFGSSKRYHAGGQAALRHLAGQLGPEAVVRSAERYGPDAVQRVQALLATDPLMPLGDPPRPGAWADPQHLPPVLLRERDAVLPPGAVTHLITILALSAPRVHHPGTDIVAQHCDAESLTQFSHALFQLWLSAGAPPADTWAVDQLARFGTDATAALLEPLVLTWPGGDQSDRAGYALYALAAIGTETAFNVLHRMSRLRKYPVTTALARKLAAQVASGFGEDVETLADRLVPDLGVGDPESLALDYGPRRFHVRFDERLRPSLVDGAGKQRLRLPQPGVRDDADLAAAAKTRYQRLAKDLERLVAEQTERLDDAMYSGRTWTVPEFRLIARHPVLGSLVSRLVWLADHDGTRFGFRTAEDGGFADAHEKLVGLPDAATIRLAHPALLGEELPAWNEIFNDYAILQPIEQLGRPPFTAAEAATGQLTRFEGVEMHTGTLRGHMSWVNRYPQYGDWGTQRRGFERRVPGGYLLADASTGAPVTDSELGEWHRVHAVRLVTTRNRKAAKPLRGDRLDPVTASELLADLTAAVRR</sequence>
<keyword evidence="4" id="KW-1185">Reference proteome</keyword>
<protein>
    <recommendedName>
        <fullName evidence="2">DUF4132 domain-containing protein</fullName>
    </recommendedName>
</protein>
<organism evidence="3 4">
    <name type="scientific">Glycomyces algeriensis</name>
    <dbReference type="NCBI Taxonomy" id="256037"/>
    <lineage>
        <taxon>Bacteria</taxon>
        <taxon>Bacillati</taxon>
        <taxon>Actinomycetota</taxon>
        <taxon>Actinomycetes</taxon>
        <taxon>Glycomycetales</taxon>
        <taxon>Glycomycetaceae</taxon>
        <taxon>Glycomyces</taxon>
    </lineage>
</organism>